<evidence type="ECO:0000313" key="2">
    <source>
        <dbReference type="Proteomes" id="UP001367508"/>
    </source>
</evidence>
<protein>
    <submittedName>
        <fullName evidence="1">Uncharacterized protein</fullName>
    </submittedName>
</protein>
<comment type="caution">
    <text evidence="1">The sequence shown here is derived from an EMBL/GenBank/DDBJ whole genome shotgun (WGS) entry which is preliminary data.</text>
</comment>
<dbReference type="EMBL" id="JAYMYQ010000001">
    <property type="protein sequence ID" value="KAK7361689.1"/>
    <property type="molecule type" value="Genomic_DNA"/>
</dbReference>
<organism evidence="1 2">
    <name type="scientific">Canavalia gladiata</name>
    <name type="common">Sword bean</name>
    <name type="synonym">Dolichos gladiatus</name>
    <dbReference type="NCBI Taxonomy" id="3824"/>
    <lineage>
        <taxon>Eukaryota</taxon>
        <taxon>Viridiplantae</taxon>
        <taxon>Streptophyta</taxon>
        <taxon>Embryophyta</taxon>
        <taxon>Tracheophyta</taxon>
        <taxon>Spermatophyta</taxon>
        <taxon>Magnoliopsida</taxon>
        <taxon>eudicotyledons</taxon>
        <taxon>Gunneridae</taxon>
        <taxon>Pentapetalae</taxon>
        <taxon>rosids</taxon>
        <taxon>fabids</taxon>
        <taxon>Fabales</taxon>
        <taxon>Fabaceae</taxon>
        <taxon>Papilionoideae</taxon>
        <taxon>50 kb inversion clade</taxon>
        <taxon>NPAAA clade</taxon>
        <taxon>indigoferoid/millettioid clade</taxon>
        <taxon>Phaseoleae</taxon>
        <taxon>Canavalia</taxon>
    </lineage>
</organism>
<evidence type="ECO:0000313" key="1">
    <source>
        <dbReference type="EMBL" id="KAK7361689.1"/>
    </source>
</evidence>
<gene>
    <name evidence="1" type="ORF">VNO77_03763</name>
</gene>
<sequence length="253" mass="27822">MAHVGLLLMIGSLGLVFMAHLIGVTGASVPSLVLVVQRSLPTLDKSCPCSTSPVLHDVKHMTTCLCSTESLYTTYDSWNAPNITALCIPIVPPCLGLFTHSTSNKIRVELRSAPLSKVSNLNSIDLYSSAYNPLPPFEQDYYNLSITNASPPTLSQAHVQRPFGFALLEFANKLQPVTMARLEPKFLMRNLRGQLGRRTLVNLALKHSLQASILLLLYQWCSKPESCRSYSHEPEGSSASFTVCASKDRLFLL</sequence>
<accession>A0AAN9N0Y9</accession>
<proteinExistence type="predicted"/>
<name>A0AAN9N0Y9_CANGL</name>
<dbReference type="Proteomes" id="UP001367508">
    <property type="component" value="Unassembled WGS sequence"/>
</dbReference>
<dbReference type="AlphaFoldDB" id="A0AAN9N0Y9"/>
<reference evidence="1 2" key="1">
    <citation type="submission" date="2024-01" db="EMBL/GenBank/DDBJ databases">
        <title>The genomes of 5 underutilized Papilionoideae crops provide insights into root nodulation and disease resistanc.</title>
        <authorList>
            <person name="Jiang F."/>
        </authorList>
    </citation>
    <scope>NUCLEOTIDE SEQUENCE [LARGE SCALE GENOMIC DNA]</scope>
    <source>
        <strain evidence="1">LVBAO_FW01</strain>
        <tissue evidence="1">Leaves</tissue>
    </source>
</reference>
<keyword evidence="2" id="KW-1185">Reference proteome</keyword>